<evidence type="ECO:0000313" key="1">
    <source>
        <dbReference type="EMBL" id="KAH0821366.1"/>
    </source>
</evidence>
<name>A0A8J6HX32_TENMO</name>
<dbReference type="Proteomes" id="UP000719412">
    <property type="component" value="Unassembled WGS sequence"/>
</dbReference>
<evidence type="ECO:0000313" key="2">
    <source>
        <dbReference type="Proteomes" id="UP000719412"/>
    </source>
</evidence>
<accession>A0A8J6HX32</accession>
<sequence length="44" mass="4924">MVLFNTLEYAVDTISCGPRTFIAMAVFSFSSKRTVAAAWKMMET</sequence>
<keyword evidence="2" id="KW-1185">Reference proteome</keyword>
<reference evidence="1" key="2">
    <citation type="submission" date="2021-08" db="EMBL/GenBank/DDBJ databases">
        <authorList>
            <person name="Eriksson T."/>
        </authorList>
    </citation>
    <scope>NUCLEOTIDE SEQUENCE</scope>
    <source>
        <strain evidence="1">Stoneville</strain>
        <tissue evidence="1">Whole head</tissue>
    </source>
</reference>
<reference evidence="1" key="1">
    <citation type="journal article" date="2020" name="J Insects Food Feed">
        <title>The yellow mealworm (Tenebrio molitor) genome: a resource for the emerging insects as food and feed industry.</title>
        <authorList>
            <person name="Eriksson T."/>
            <person name="Andere A."/>
            <person name="Kelstrup H."/>
            <person name="Emery V."/>
            <person name="Picard C."/>
        </authorList>
    </citation>
    <scope>NUCLEOTIDE SEQUENCE</scope>
    <source>
        <strain evidence="1">Stoneville</strain>
        <tissue evidence="1">Whole head</tissue>
    </source>
</reference>
<comment type="caution">
    <text evidence="1">The sequence shown here is derived from an EMBL/GenBank/DDBJ whole genome shotgun (WGS) entry which is preliminary data.</text>
</comment>
<organism evidence="1 2">
    <name type="scientific">Tenebrio molitor</name>
    <name type="common">Yellow mealworm beetle</name>
    <dbReference type="NCBI Taxonomy" id="7067"/>
    <lineage>
        <taxon>Eukaryota</taxon>
        <taxon>Metazoa</taxon>
        <taxon>Ecdysozoa</taxon>
        <taxon>Arthropoda</taxon>
        <taxon>Hexapoda</taxon>
        <taxon>Insecta</taxon>
        <taxon>Pterygota</taxon>
        <taxon>Neoptera</taxon>
        <taxon>Endopterygota</taxon>
        <taxon>Coleoptera</taxon>
        <taxon>Polyphaga</taxon>
        <taxon>Cucujiformia</taxon>
        <taxon>Tenebrionidae</taxon>
        <taxon>Tenebrio</taxon>
    </lineage>
</organism>
<protein>
    <submittedName>
        <fullName evidence="1">Uncharacterized protein</fullName>
    </submittedName>
</protein>
<gene>
    <name evidence="1" type="ORF">GEV33_001425</name>
</gene>
<proteinExistence type="predicted"/>
<dbReference type="EMBL" id="JABDTM020008236">
    <property type="protein sequence ID" value="KAH0821366.1"/>
    <property type="molecule type" value="Genomic_DNA"/>
</dbReference>
<dbReference type="AlphaFoldDB" id="A0A8J6HX32"/>